<accession>A0A3N1ZQU5</accession>
<dbReference type="InterPro" id="IPR009057">
    <property type="entry name" value="Homeodomain-like_sf"/>
</dbReference>
<protein>
    <submittedName>
        <fullName evidence="6">AraC-like DNA-binding protein</fullName>
    </submittedName>
</protein>
<name>A0A3N1ZQU5_9ACTN</name>
<keyword evidence="2 6" id="KW-0238">DNA-binding</keyword>
<dbReference type="PROSITE" id="PS01124">
    <property type="entry name" value="HTH_ARAC_FAMILY_2"/>
    <property type="match status" value="1"/>
</dbReference>
<dbReference type="AlphaFoldDB" id="A0A3N1ZQU5"/>
<dbReference type="Proteomes" id="UP000275749">
    <property type="component" value="Unassembled WGS sequence"/>
</dbReference>
<dbReference type="InterPro" id="IPR050204">
    <property type="entry name" value="AraC_XylS_family_regulators"/>
</dbReference>
<dbReference type="PANTHER" id="PTHR46796">
    <property type="entry name" value="HTH-TYPE TRANSCRIPTIONAL ACTIVATOR RHAS-RELATED"/>
    <property type="match status" value="1"/>
</dbReference>
<gene>
    <name evidence="6" type="ORF">EDD41_0404</name>
</gene>
<evidence type="ECO:0000256" key="1">
    <source>
        <dbReference type="ARBA" id="ARBA00023015"/>
    </source>
</evidence>
<evidence type="ECO:0000313" key="6">
    <source>
        <dbReference type="EMBL" id="ROR53271.1"/>
    </source>
</evidence>
<dbReference type="GO" id="GO:0043565">
    <property type="term" value="F:sequence-specific DNA binding"/>
    <property type="evidence" value="ECO:0007669"/>
    <property type="project" value="InterPro"/>
</dbReference>
<dbReference type="Gene3D" id="3.30.720.120">
    <property type="match status" value="1"/>
</dbReference>
<evidence type="ECO:0000313" key="7">
    <source>
        <dbReference type="Proteomes" id="UP000275749"/>
    </source>
</evidence>
<keyword evidence="3" id="KW-0804">Transcription</keyword>
<organism evidence="6 7">
    <name type="scientific">Luteococcus japonicus</name>
    <dbReference type="NCBI Taxonomy" id="33984"/>
    <lineage>
        <taxon>Bacteria</taxon>
        <taxon>Bacillati</taxon>
        <taxon>Actinomycetota</taxon>
        <taxon>Actinomycetes</taxon>
        <taxon>Propionibacteriales</taxon>
        <taxon>Propionibacteriaceae</taxon>
        <taxon>Luteococcus</taxon>
    </lineage>
</organism>
<feature type="domain" description="HTH araC/xylS-type" evidence="5">
    <location>
        <begin position="41"/>
        <end position="139"/>
    </location>
</feature>
<dbReference type="Gene3D" id="1.10.10.60">
    <property type="entry name" value="Homeodomain-like"/>
    <property type="match status" value="2"/>
</dbReference>
<dbReference type="SUPFAM" id="SSF46689">
    <property type="entry name" value="Homeodomain-like"/>
    <property type="match status" value="2"/>
</dbReference>
<dbReference type="InterPro" id="IPR018062">
    <property type="entry name" value="HTH_AraC-typ_CS"/>
</dbReference>
<dbReference type="InterPro" id="IPR018060">
    <property type="entry name" value="HTH_AraC"/>
</dbReference>
<feature type="region of interest" description="Disordered" evidence="4">
    <location>
        <begin position="271"/>
        <end position="305"/>
    </location>
</feature>
<evidence type="ECO:0000256" key="3">
    <source>
        <dbReference type="ARBA" id="ARBA00023163"/>
    </source>
</evidence>
<dbReference type="SMART" id="SM00342">
    <property type="entry name" value="HTH_ARAC"/>
    <property type="match status" value="1"/>
</dbReference>
<dbReference type="Pfam" id="PF12833">
    <property type="entry name" value="HTH_18"/>
    <property type="match status" value="1"/>
</dbReference>
<evidence type="ECO:0000259" key="5">
    <source>
        <dbReference type="PROSITE" id="PS01124"/>
    </source>
</evidence>
<keyword evidence="1" id="KW-0805">Transcription regulation</keyword>
<comment type="caution">
    <text evidence="6">The sequence shown here is derived from an EMBL/GenBank/DDBJ whole genome shotgun (WGS) entry which is preliminary data.</text>
</comment>
<sequence>MTDRGRSPGPGQKPSPFAPRLCRVIPVTEPSITRLGAEALARVARFAVQHHREQVTVADLADHAGYSRHHFSRAFTATKSVSPSAYLTALRIESAKALLLTEDAPVIDIAMEIGFDSLSSFSRRFAATVGTPPARLRHPARHLEDSEPKPFTVADPRQMLVRIRPVLPEGVAGGRVWLGWYRSPAPIGLPTAGTLADLDEVVPLPLHPGAPWLLGFHVRPGAAPREVLAPTRLVVALHPAPVLAPGVIDLGFRFATLDDLPFPARASVTGATSPVSGRRWPAGHCASPGRISQSSKTQGPLTREAGCHDRTTALPLPAPHRCRPGIAFLEALGLTTAMVVRDRDDGSRVTHAQLNWRENGGVMLGSTRDDDPHYGPGICNVVVATMTTSTP</sequence>
<dbReference type="GO" id="GO:0003700">
    <property type="term" value="F:DNA-binding transcription factor activity"/>
    <property type="evidence" value="ECO:0007669"/>
    <property type="project" value="InterPro"/>
</dbReference>
<dbReference type="PROSITE" id="PS00041">
    <property type="entry name" value="HTH_ARAC_FAMILY_1"/>
    <property type="match status" value="1"/>
</dbReference>
<evidence type="ECO:0000256" key="4">
    <source>
        <dbReference type="SAM" id="MobiDB-lite"/>
    </source>
</evidence>
<reference evidence="6 7" key="1">
    <citation type="submission" date="2018-11" db="EMBL/GenBank/DDBJ databases">
        <title>Sequencing the genomes of 1000 actinobacteria strains.</title>
        <authorList>
            <person name="Klenk H.-P."/>
        </authorList>
    </citation>
    <scope>NUCLEOTIDE SEQUENCE [LARGE SCALE GENOMIC DNA]</scope>
    <source>
        <strain evidence="6 7">DSM 10546</strain>
    </source>
</reference>
<dbReference type="EMBL" id="RKHG01000001">
    <property type="protein sequence ID" value="ROR53271.1"/>
    <property type="molecule type" value="Genomic_DNA"/>
</dbReference>
<evidence type="ECO:0000256" key="2">
    <source>
        <dbReference type="ARBA" id="ARBA00023125"/>
    </source>
</evidence>
<feature type="compositionally biased region" description="Polar residues" evidence="4">
    <location>
        <begin position="290"/>
        <end position="300"/>
    </location>
</feature>
<proteinExistence type="predicted"/>